<keyword evidence="3" id="KW-1185">Reference proteome</keyword>
<sequence>MLLARLGRSLRGAAPCRWARTQFSISLEEFPAELAVARLNRKVQKAGLMMKWRRRQRGFIKPSRVKYDARLKRQYKLSYRRVQDVLTWIEMERMLSASQRKQRRRASKGAGPAVQGGGGGPP</sequence>
<evidence type="ECO:0000313" key="3">
    <source>
        <dbReference type="Proteomes" id="UP000789595"/>
    </source>
</evidence>
<feature type="region of interest" description="Disordered" evidence="1">
    <location>
        <begin position="99"/>
        <end position="122"/>
    </location>
</feature>
<dbReference type="EMBL" id="CAKKNE010000003">
    <property type="protein sequence ID" value="CAH0371677.1"/>
    <property type="molecule type" value="Genomic_DNA"/>
</dbReference>
<dbReference type="Proteomes" id="UP000789595">
    <property type="component" value="Unassembled WGS sequence"/>
</dbReference>
<accession>A0A8J2WWV3</accession>
<reference evidence="2" key="1">
    <citation type="submission" date="2021-11" db="EMBL/GenBank/DDBJ databases">
        <authorList>
            <consortium name="Genoscope - CEA"/>
            <person name="William W."/>
        </authorList>
    </citation>
    <scope>NUCLEOTIDE SEQUENCE</scope>
</reference>
<organism evidence="2 3">
    <name type="scientific">Pelagomonas calceolata</name>
    <dbReference type="NCBI Taxonomy" id="35677"/>
    <lineage>
        <taxon>Eukaryota</taxon>
        <taxon>Sar</taxon>
        <taxon>Stramenopiles</taxon>
        <taxon>Ochrophyta</taxon>
        <taxon>Pelagophyceae</taxon>
        <taxon>Pelagomonadales</taxon>
        <taxon>Pelagomonadaceae</taxon>
        <taxon>Pelagomonas</taxon>
    </lineage>
</organism>
<proteinExistence type="predicted"/>
<name>A0A8J2WWV3_9STRA</name>
<dbReference type="AlphaFoldDB" id="A0A8J2WWV3"/>
<evidence type="ECO:0000256" key="1">
    <source>
        <dbReference type="SAM" id="MobiDB-lite"/>
    </source>
</evidence>
<comment type="caution">
    <text evidence="2">The sequence shown here is derived from an EMBL/GenBank/DDBJ whole genome shotgun (WGS) entry which is preliminary data.</text>
</comment>
<evidence type="ECO:0000313" key="2">
    <source>
        <dbReference type="EMBL" id="CAH0371677.1"/>
    </source>
</evidence>
<protein>
    <recommendedName>
        <fullName evidence="4">30S ribosomal protein S21</fullName>
    </recommendedName>
</protein>
<gene>
    <name evidence="2" type="ORF">PECAL_3P16290</name>
</gene>
<evidence type="ECO:0008006" key="4">
    <source>
        <dbReference type="Google" id="ProtNLM"/>
    </source>
</evidence>